<keyword evidence="3" id="KW-0808">Transferase</keyword>
<gene>
    <name evidence="10" type="ORF">M0812_21102</name>
</gene>
<evidence type="ECO:0000256" key="4">
    <source>
        <dbReference type="ARBA" id="ARBA00022741"/>
    </source>
</evidence>
<dbReference type="SMART" id="SM00220">
    <property type="entry name" value="S_TKc"/>
    <property type="match status" value="1"/>
</dbReference>
<dbReference type="PANTHER" id="PTHR24054">
    <property type="entry name" value="CASEIN KINASE II SUBUNIT ALPHA"/>
    <property type="match status" value="1"/>
</dbReference>
<dbReference type="GO" id="GO:0004674">
    <property type="term" value="F:protein serine/threonine kinase activity"/>
    <property type="evidence" value="ECO:0007669"/>
    <property type="project" value="UniProtKB-KW"/>
</dbReference>
<dbReference type="GO" id="GO:0031981">
    <property type="term" value="C:nuclear lumen"/>
    <property type="evidence" value="ECO:0007669"/>
    <property type="project" value="UniProtKB-ARBA"/>
</dbReference>
<dbReference type="GO" id="GO:0005829">
    <property type="term" value="C:cytosol"/>
    <property type="evidence" value="ECO:0007669"/>
    <property type="project" value="TreeGrafter"/>
</dbReference>
<feature type="domain" description="Protein kinase" evidence="9">
    <location>
        <begin position="39"/>
        <end position="320"/>
    </location>
</feature>
<dbReference type="Gene3D" id="1.10.510.10">
    <property type="entry name" value="Transferase(Phosphotransferase) domain 1"/>
    <property type="match status" value="1"/>
</dbReference>
<dbReference type="PROSITE" id="PS00108">
    <property type="entry name" value="PROTEIN_KINASE_ST"/>
    <property type="match status" value="1"/>
</dbReference>
<evidence type="ECO:0000313" key="10">
    <source>
        <dbReference type="EMBL" id="KAJ3432171.1"/>
    </source>
</evidence>
<comment type="catalytic activity">
    <reaction evidence="7">
        <text>L-threonyl-[protein] + ATP = O-phospho-L-threonyl-[protein] + ADP + H(+)</text>
        <dbReference type="Rhea" id="RHEA:46608"/>
        <dbReference type="Rhea" id="RHEA-COMP:11060"/>
        <dbReference type="Rhea" id="RHEA-COMP:11605"/>
        <dbReference type="ChEBI" id="CHEBI:15378"/>
        <dbReference type="ChEBI" id="CHEBI:30013"/>
        <dbReference type="ChEBI" id="CHEBI:30616"/>
        <dbReference type="ChEBI" id="CHEBI:61977"/>
        <dbReference type="ChEBI" id="CHEBI:456216"/>
        <dbReference type="EC" id="2.7.11.1"/>
    </reaction>
</comment>
<evidence type="ECO:0000256" key="3">
    <source>
        <dbReference type="ARBA" id="ARBA00022679"/>
    </source>
</evidence>
<name>A0AAV7YTM5_9EUKA</name>
<evidence type="ECO:0000256" key="5">
    <source>
        <dbReference type="ARBA" id="ARBA00022777"/>
    </source>
</evidence>
<evidence type="ECO:0000256" key="8">
    <source>
        <dbReference type="ARBA" id="ARBA00048679"/>
    </source>
</evidence>
<keyword evidence="5 10" id="KW-0418">Kinase</keyword>
<dbReference type="InterPro" id="IPR008271">
    <property type="entry name" value="Ser/Thr_kinase_AS"/>
</dbReference>
<dbReference type="GO" id="GO:0005524">
    <property type="term" value="F:ATP binding"/>
    <property type="evidence" value="ECO:0007669"/>
    <property type="project" value="UniProtKB-KW"/>
</dbReference>
<accession>A0AAV7YTM5</accession>
<dbReference type="Pfam" id="PF00069">
    <property type="entry name" value="Pkinase"/>
    <property type="match status" value="1"/>
</dbReference>
<dbReference type="InterPro" id="IPR045216">
    <property type="entry name" value="CK2_alpha"/>
</dbReference>
<dbReference type="EMBL" id="JANTQA010000047">
    <property type="protein sequence ID" value="KAJ3432171.1"/>
    <property type="molecule type" value="Genomic_DNA"/>
</dbReference>
<dbReference type="InterPro" id="IPR011009">
    <property type="entry name" value="Kinase-like_dom_sf"/>
</dbReference>
<dbReference type="Proteomes" id="UP001146793">
    <property type="component" value="Unassembled WGS sequence"/>
</dbReference>
<evidence type="ECO:0000256" key="7">
    <source>
        <dbReference type="ARBA" id="ARBA00047899"/>
    </source>
</evidence>
<dbReference type="FunFam" id="3.30.200.20:FF:000088">
    <property type="entry name" value="Casein kinase II subunit alpha"/>
    <property type="match status" value="1"/>
</dbReference>
<protein>
    <recommendedName>
        <fullName evidence="1">non-specific serine/threonine protein kinase</fullName>
        <ecNumber evidence="1">2.7.11.1</ecNumber>
    </recommendedName>
</protein>
<evidence type="ECO:0000313" key="11">
    <source>
        <dbReference type="Proteomes" id="UP001146793"/>
    </source>
</evidence>
<dbReference type="GO" id="GO:0005956">
    <property type="term" value="C:protein kinase CK2 complex"/>
    <property type="evidence" value="ECO:0007669"/>
    <property type="project" value="TreeGrafter"/>
</dbReference>
<dbReference type="Gene3D" id="3.30.200.20">
    <property type="entry name" value="Phosphorylase Kinase, domain 1"/>
    <property type="match status" value="2"/>
</dbReference>
<dbReference type="GO" id="GO:0051726">
    <property type="term" value="P:regulation of cell cycle"/>
    <property type="evidence" value="ECO:0007669"/>
    <property type="project" value="TreeGrafter"/>
</dbReference>
<keyword evidence="2" id="KW-0723">Serine/threonine-protein kinase</keyword>
<evidence type="ECO:0000259" key="9">
    <source>
        <dbReference type="PROSITE" id="PS50011"/>
    </source>
</evidence>
<evidence type="ECO:0000256" key="1">
    <source>
        <dbReference type="ARBA" id="ARBA00012513"/>
    </source>
</evidence>
<reference evidence="10" key="1">
    <citation type="submission" date="2022-08" db="EMBL/GenBank/DDBJ databases">
        <title>Novel sulphate-reducing endosymbionts in the free-living metamonad Anaeramoeba.</title>
        <authorList>
            <person name="Jerlstrom-Hultqvist J."/>
            <person name="Cepicka I."/>
            <person name="Gallot-Lavallee L."/>
            <person name="Salas-Leiva D."/>
            <person name="Curtis B.A."/>
            <person name="Zahonova K."/>
            <person name="Pipaliya S."/>
            <person name="Dacks J."/>
            <person name="Roger A.J."/>
        </authorList>
    </citation>
    <scope>NUCLEOTIDE SEQUENCE</scope>
    <source>
        <strain evidence="10">Busselton2</strain>
    </source>
</reference>
<dbReference type="CDD" id="cd14132">
    <property type="entry name" value="STKc_CK2_alpha"/>
    <property type="match status" value="1"/>
</dbReference>
<evidence type="ECO:0000256" key="2">
    <source>
        <dbReference type="ARBA" id="ARBA00022527"/>
    </source>
</evidence>
<organism evidence="10 11">
    <name type="scientific">Anaeramoeba flamelloides</name>
    <dbReference type="NCBI Taxonomy" id="1746091"/>
    <lineage>
        <taxon>Eukaryota</taxon>
        <taxon>Metamonada</taxon>
        <taxon>Anaeramoebidae</taxon>
        <taxon>Anaeramoeba</taxon>
    </lineage>
</organism>
<keyword evidence="6" id="KW-0067">ATP-binding</keyword>
<proteinExistence type="predicted"/>
<keyword evidence="4" id="KW-0547">Nucleotide-binding</keyword>
<dbReference type="PROSITE" id="PS50011">
    <property type="entry name" value="PROTEIN_KINASE_DOM"/>
    <property type="match status" value="1"/>
</dbReference>
<dbReference type="PANTHER" id="PTHR24054:SF0">
    <property type="entry name" value="CASEIN KINASE II SUBUNIT ALPHA"/>
    <property type="match status" value="1"/>
</dbReference>
<sequence>MTNNKKNTQPLFSQANLELGKEHWDYNSLNPTLVNIEHFELLQMFGKGRYASVFLGNDLRNNKEVCLKVLKPVKRSKIKREIKISLIVGEFPNTVKLLDLIDNKVIGTPTLVFEYFPHVPFLELLPTVATEDMRLILYKVLQTLYHAHRSGIMHRDIKPHNVLYDPKSNEVKLIDWGLSEFYFPETAYNCNVASRFFKAPELLIGYTHYNSSIDMWAVGCLIAGWVFSKEPFFAGKNNLDQLSQIVKILGAKKFWKWTKSIKFQVRKKIIKAIPQNGKKKAWKDINDEIDPQISEILDGLLNYDFNKRWNVVQTMAHPWFDPVRSEGDIDSKDLKKANVSLEREKN</sequence>
<dbReference type="AlphaFoldDB" id="A0AAV7YTM5"/>
<comment type="caution">
    <text evidence="10">The sequence shown here is derived from an EMBL/GenBank/DDBJ whole genome shotgun (WGS) entry which is preliminary data.</text>
</comment>
<dbReference type="InterPro" id="IPR000719">
    <property type="entry name" value="Prot_kinase_dom"/>
</dbReference>
<evidence type="ECO:0000256" key="6">
    <source>
        <dbReference type="ARBA" id="ARBA00022840"/>
    </source>
</evidence>
<comment type="catalytic activity">
    <reaction evidence="8">
        <text>L-seryl-[protein] + ATP = O-phospho-L-seryl-[protein] + ADP + H(+)</text>
        <dbReference type="Rhea" id="RHEA:17989"/>
        <dbReference type="Rhea" id="RHEA-COMP:9863"/>
        <dbReference type="Rhea" id="RHEA-COMP:11604"/>
        <dbReference type="ChEBI" id="CHEBI:15378"/>
        <dbReference type="ChEBI" id="CHEBI:29999"/>
        <dbReference type="ChEBI" id="CHEBI:30616"/>
        <dbReference type="ChEBI" id="CHEBI:83421"/>
        <dbReference type="ChEBI" id="CHEBI:456216"/>
        <dbReference type="EC" id="2.7.11.1"/>
    </reaction>
</comment>
<dbReference type="EC" id="2.7.11.1" evidence="1"/>
<dbReference type="FunFam" id="1.10.510.10:FF:000459">
    <property type="entry name" value="Casein kinase II subunit alpha"/>
    <property type="match status" value="1"/>
</dbReference>
<dbReference type="GO" id="GO:0006357">
    <property type="term" value="P:regulation of transcription by RNA polymerase II"/>
    <property type="evidence" value="ECO:0007669"/>
    <property type="project" value="UniProtKB-ARBA"/>
</dbReference>
<dbReference type="SUPFAM" id="SSF56112">
    <property type="entry name" value="Protein kinase-like (PK-like)"/>
    <property type="match status" value="1"/>
</dbReference>